<dbReference type="PANTHER" id="PTHR21292:SF1">
    <property type="entry name" value="EXOCYST COMPLEX COMPONENT 3"/>
    <property type="match status" value="1"/>
</dbReference>
<dbReference type="InterPro" id="IPR010326">
    <property type="entry name" value="EXOC3/Sec6"/>
</dbReference>
<dbReference type="EMBL" id="JABBWM010000075">
    <property type="protein sequence ID" value="KAG2095300.1"/>
    <property type="molecule type" value="Genomic_DNA"/>
</dbReference>
<dbReference type="GO" id="GO:0000145">
    <property type="term" value="C:exocyst"/>
    <property type="evidence" value="ECO:0007669"/>
    <property type="project" value="InterPro"/>
</dbReference>
<name>A0A9P7JPB5_9AGAM</name>
<dbReference type="AlphaFoldDB" id="A0A9P7JPB5"/>
<evidence type="ECO:0000313" key="2">
    <source>
        <dbReference type="Proteomes" id="UP000823399"/>
    </source>
</evidence>
<dbReference type="GO" id="GO:0051601">
    <property type="term" value="P:exocyst localization"/>
    <property type="evidence" value="ECO:0007669"/>
    <property type="project" value="TreeGrafter"/>
</dbReference>
<dbReference type="Gene3D" id="1.10.357.50">
    <property type="match status" value="1"/>
</dbReference>
<dbReference type="RefSeq" id="XP_041287815.1">
    <property type="nucleotide sequence ID" value="XM_041442180.1"/>
</dbReference>
<reference evidence="1" key="1">
    <citation type="journal article" date="2020" name="New Phytol.">
        <title>Comparative genomics reveals dynamic genome evolution in host specialist ectomycorrhizal fungi.</title>
        <authorList>
            <person name="Lofgren L.A."/>
            <person name="Nguyen N.H."/>
            <person name="Vilgalys R."/>
            <person name="Ruytinx J."/>
            <person name="Liao H.L."/>
            <person name="Branco S."/>
            <person name="Kuo A."/>
            <person name="LaButti K."/>
            <person name="Lipzen A."/>
            <person name="Andreopoulos W."/>
            <person name="Pangilinan J."/>
            <person name="Riley R."/>
            <person name="Hundley H."/>
            <person name="Na H."/>
            <person name="Barry K."/>
            <person name="Grigoriev I.V."/>
            <person name="Stajich J.E."/>
            <person name="Kennedy P.G."/>
        </authorList>
    </citation>
    <scope>NUCLEOTIDE SEQUENCE</scope>
    <source>
        <strain evidence="1">FC423</strain>
    </source>
</reference>
<keyword evidence="2" id="KW-1185">Reference proteome</keyword>
<protein>
    <submittedName>
        <fullName evidence="1">Exocyst complex component Sec6</fullName>
    </submittedName>
</protein>
<organism evidence="1 2">
    <name type="scientific">Suillus discolor</name>
    <dbReference type="NCBI Taxonomy" id="1912936"/>
    <lineage>
        <taxon>Eukaryota</taxon>
        <taxon>Fungi</taxon>
        <taxon>Dikarya</taxon>
        <taxon>Basidiomycota</taxon>
        <taxon>Agaricomycotina</taxon>
        <taxon>Agaricomycetes</taxon>
        <taxon>Agaricomycetidae</taxon>
        <taxon>Boletales</taxon>
        <taxon>Suillineae</taxon>
        <taxon>Suillaceae</taxon>
        <taxon>Suillus</taxon>
    </lineage>
</organism>
<accession>A0A9P7JPB5</accession>
<proteinExistence type="predicted"/>
<dbReference type="Pfam" id="PF06046">
    <property type="entry name" value="Sec6"/>
    <property type="match status" value="1"/>
</dbReference>
<dbReference type="GeneID" id="64704439"/>
<evidence type="ECO:0000313" key="1">
    <source>
        <dbReference type="EMBL" id="KAG2095300.1"/>
    </source>
</evidence>
<gene>
    <name evidence="1" type="ORF">F5147DRAFT_778752</name>
</gene>
<dbReference type="GO" id="GO:0006887">
    <property type="term" value="P:exocytosis"/>
    <property type="evidence" value="ECO:0007669"/>
    <property type="project" value="InterPro"/>
</dbReference>
<dbReference type="OrthoDB" id="2633669at2759"/>
<dbReference type="GO" id="GO:0000149">
    <property type="term" value="F:SNARE binding"/>
    <property type="evidence" value="ECO:0007669"/>
    <property type="project" value="TreeGrafter"/>
</dbReference>
<sequence>MTELNVVPELLDPPLVGGEQQNLIENYLKLIVKKLDEWSANLMKTEIRKFITRSDPPGVDSDGLFGTHGAVILFQMVNQQIDAATESGQGAILARVVGYLPTTRSQVRR</sequence>
<comment type="caution">
    <text evidence="1">The sequence shown here is derived from an EMBL/GenBank/DDBJ whole genome shotgun (WGS) entry which is preliminary data.</text>
</comment>
<dbReference type="Proteomes" id="UP000823399">
    <property type="component" value="Unassembled WGS sequence"/>
</dbReference>
<dbReference type="PANTHER" id="PTHR21292">
    <property type="entry name" value="EXOCYST COMPLEX COMPONENT SEC6-RELATED"/>
    <property type="match status" value="1"/>
</dbReference>